<keyword evidence="2" id="KW-1185">Reference proteome</keyword>
<evidence type="ECO:0000313" key="2">
    <source>
        <dbReference type="Proteomes" id="UP000297245"/>
    </source>
</evidence>
<dbReference type="EMBL" id="ML179431">
    <property type="protein sequence ID" value="THU87879.1"/>
    <property type="molecule type" value="Genomic_DNA"/>
</dbReference>
<protein>
    <submittedName>
        <fullName evidence="1">Uncharacterized protein</fullName>
    </submittedName>
</protein>
<dbReference type="AlphaFoldDB" id="A0A4S8LFX7"/>
<organism evidence="1 2">
    <name type="scientific">Dendrothele bispora (strain CBS 962.96)</name>
    <dbReference type="NCBI Taxonomy" id="1314807"/>
    <lineage>
        <taxon>Eukaryota</taxon>
        <taxon>Fungi</taxon>
        <taxon>Dikarya</taxon>
        <taxon>Basidiomycota</taxon>
        <taxon>Agaricomycotina</taxon>
        <taxon>Agaricomycetes</taxon>
        <taxon>Agaricomycetidae</taxon>
        <taxon>Agaricales</taxon>
        <taxon>Agaricales incertae sedis</taxon>
        <taxon>Dendrothele</taxon>
    </lineage>
</organism>
<reference evidence="1 2" key="1">
    <citation type="journal article" date="2019" name="Nat. Ecol. Evol.">
        <title>Megaphylogeny resolves global patterns of mushroom evolution.</title>
        <authorList>
            <person name="Varga T."/>
            <person name="Krizsan K."/>
            <person name="Foldi C."/>
            <person name="Dima B."/>
            <person name="Sanchez-Garcia M."/>
            <person name="Sanchez-Ramirez S."/>
            <person name="Szollosi G.J."/>
            <person name="Szarkandi J.G."/>
            <person name="Papp V."/>
            <person name="Albert L."/>
            <person name="Andreopoulos W."/>
            <person name="Angelini C."/>
            <person name="Antonin V."/>
            <person name="Barry K.W."/>
            <person name="Bougher N.L."/>
            <person name="Buchanan P."/>
            <person name="Buyck B."/>
            <person name="Bense V."/>
            <person name="Catcheside P."/>
            <person name="Chovatia M."/>
            <person name="Cooper J."/>
            <person name="Damon W."/>
            <person name="Desjardin D."/>
            <person name="Finy P."/>
            <person name="Geml J."/>
            <person name="Haridas S."/>
            <person name="Hughes K."/>
            <person name="Justo A."/>
            <person name="Karasinski D."/>
            <person name="Kautmanova I."/>
            <person name="Kiss B."/>
            <person name="Kocsube S."/>
            <person name="Kotiranta H."/>
            <person name="LaButti K.M."/>
            <person name="Lechner B.E."/>
            <person name="Liimatainen K."/>
            <person name="Lipzen A."/>
            <person name="Lukacs Z."/>
            <person name="Mihaltcheva S."/>
            <person name="Morgado L.N."/>
            <person name="Niskanen T."/>
            <person name="Noordeloos M.E."/>
            <person name="Ohm R.A."/>
            <person name="Ortiz-Santana B."/>
            <person name="Ovrebo C."/>
            <person name="Racz N."/>
            <person name="Riley R."/>
            <person name="Savchenko A."/>
            <person name="Shiryaev A."/>
            <person name="Soop K."/>
            <person name="Spirin V."/>
            <person name="Szebenyi C."/>
            <person name="Tomsovsky M."/>
            <person name="Tulloss R.E."/>
            <person name="Uehling J."/>
            <person name="Grigoriev I.V."/>
            <person name="Vagvolgyi C."/>
            <person name="Papp T."/>
            <person name="Martin F.M."/>
            <person name="Miettinen O."/>
            <person name="Hibbett D.S."/>
            <person name="Nagy L.G."/>
        </authorList>
    </citation>
    <scope>NUCLEOTIDE SEQUENCE [LARGE SCALE GENOMIC DNA]</scope>
    <source>
        <strain evidence="1 2">CBS 962.96</strain>
    </source>
</reference>
<proteinExistence type="predicted"/>
<evidence type="ECO:0000313" key="1">
    <source>
        <dbReference type="EMBL" id="THU87879.1"/>
    </source>
</evidence>
<dbReference type="Proteomes" id="UP000297245">
    <property type="component" value="Unassembled WGS sequence"/>
</dbReference>
<name>A0A4S8LFX7_DENBC</name>
<dbReference type="OrthoDB" id="2393824at2759"/>
<gene>
    <name evidence="1" type="ORF">K435DRAFT_842365</name>
</gene>
<accession>A0A4S8LFX7</accession>
<sequence length="890" mass="102496">MDTFLVEAKSLRLERPEDAATLLCSLMKATRKYLNPNSKYATSTWYLNLLEENAELYALTKEAHERLEFGKLTGHPLLQSPPHAWNTISELSAVDLTLEKIRREGRLRKAARGEEHYKIWQAQNLDENTSIVEHLQALEIPTTDEESWYPSIILYKLGSFRDDDILKSHIDSIFYSEHTFLLNSSGTGKTRLLFEGLCNHWGLFFTCVEDFNQLGSSDTFKVINNFLSESPDFRSFMESEDDLRCNRRVAYRYFSEVLLSRLLLFKLFLEYTLEEGIDEGHKKRWLLAQLSPGILWGPEGNRYHDYFLDILTSLNKSGVTDEVIDDAIMQTMKEILGLWDFTETPFYIVLDEANYAASTYTYSFRDDVGSYPILKEIIRTWRRQLGHFPISFVVSGTEIPREYFFSAEGEWDDFRWCSDTGCFDDPEVQRRYVTDFLPEEMSASPEGRDLLQRIWRWLRGRHRFTAGFITILLQTDFSNPHIALNSLVHAATYFQPNEGLQYPIRESPEFNNYYQLDMKGMEASDDVALKMHESILFNLCHYEGLQGGESICDELVAKNYGHFLDDSAARVAVDEPLILVAGTDWFTNTDTFLLDVGYFNKLVASSTHKCKKSHKVNFIALCLALAFDEACALSDVFTFPNSSLNWTKQTAELVLRKSARSFQTFQFSTKFQKLMTIADSLPQLTEWLKSHRTPFCIYRPDEIATLIFALKLKNKTHIWVTLHYVDEDGYGSDALDLDSLNKKLFELDNLFPSEDGNDVTSVLQEGFKRLPKRCQDVGTLGLLRTSGCLKMDADSPEGNHTDVLPFSSIAHLSRDKVANIIKERHKIQDTLIQHAVTATKPKLHIAANRRANVMKRKYRSSLSNPEHLVPDPERRVTRSYARENRIEING</sequence>